<dbReference type="OrthoDB" id="9803573at2"/>
<dbReference type="CDD" id="cd07944">
    <property type="entry name" value="DRE_TIM_HOA_like"/>
    <property type="match status" value="1"/>
</dbReference>
<evidence type="ECO:0000313" key="4">
    <source>
        <dbReference type="Proteomes" id="UP000267448"/>
    </source>
</evidence>
<name>A0A431WKI7_9GAMM</name>
<keyword evidence="4" id="KW-1185">Reference proteome</keyword>
<proteinExistence type="predicted"/>
<organism evidence="3 4">
    <name type="scientific">Shewanella canadensis</name>
    <dbReference type="NCBI Taxonomy" id="271096"/>
    <lineage>
        <taxon>Bacteria</taxon>
        <taxon>Pseudomonadati</taxon>
        <taxon>Pseudomonadota</taxon>
        <taxon>Gammaproteobacteria</taxon>
        <taxon>Alteromonadales</taxon>
        <taxon>Shewanellaceae</taxon>
        <taxon>Shewanella</taxon>
    </lineage>
</organism>
<keyword evidence="1" id="KW-0464">Manganese</keyword>
<dbReference type="Proteomes" id="UP000267448">
    <property type="component" value="Unassembled WGS sequence"/>
</dbReference>
<dbReference type="GO" id="GO:0003852">
    <property type="term" value="F:2-isopropylmalate synthase activity"/>
    <property type="evidence" value="ECO:0007669"/>
    <property type="project" value="TreeGrafter"/>
</dbReference>
<dbReference type="EMBL" id="RXNU01000026">
    <property type="protein sequence ID" value="RTR35970.1"/>
    <property type="molecule type" value="Genomic_DNA"/>
</dbReference>
<comment type="caution">
    <text evidence="3">The sequence shown here is derived from an EMBL/GenBank/DDBJ whole genome shotgun (WGS) entry which is preliminary data.</text>
</comment>
<dbReference type="GO" id="GO:0009098">
    <property type="term" value="P:L-leucine biosynthetic process"/>
    <property type="evidence" value="ECO:0007669"/>
    <property type="project" value="TreeGrafter"/>
</dbReference>
<gene>
    <name evidence="3" type="ORF">EKG38_24165</name>
</gene>
<dbReference type="InterPro" id="IPR000891">
    <property type="entry name" value="PYR_CT"/>
</dbReference>
<evidence type="ECO:0000259" key="2">
    <source>
        <dbReference type="PROSITE" id="PS50991"/>
    </source>
</evidence>
<dbReference type="PROSITE" id="PS50991">
    <property type="entry name" value="PYR_CT"/>
    <property type="match status" value="1"/>
</dbReference>
<sequence length="539" mass="59557">MPSFSILDCTLRDGGYYNNWDFTPDVVTAYLDAMAQAKIDYVELGLRNFPKSGFDGPFAYTTEAFLKRLNLPVGPTYGVMVDAKTILEADMSVEQAVDALFVDADLSPIKLVRVAAHFHEVEKSGPIVRALKAKGYIVGYNLMQAGGKSDALIAEKAKLASEWQCIDSLYFADSLGNMDADEVTRIVKAIRMQWQGDIGIHTHNNMGKALDNTITAKTLGVTWLDVTVTGMGRGAGNAQTESLLAVVNSETSAYQPNAVYELVIRYFEKMQKDSGWGSSLLYFLGAQNDVHPTYIQNLISNKHYGTEEIVGAINYLSQLEGTTSYNGDVMDSAISFDTSSKEISGTDLLLGKFKGRELLIISNGPSLERYLSEIKSYIEERKPIVLAINAVSTLASEFVNYYCVSHNSKFLSEHDVYKSLDRPLIMPAHRFTDEELKNVSNEFVDYGLNVESDEFMVSDKSCSVPYDLTAAYALAIAVHSQAESVSLVGVDGYERGDIRQTEMFDLLSKFKVFAPDLTIKALTPTSYPIKQESIYAPNL</sequence>
<keyword evidence="3" id="KW-0808">Transferase</keyword>
<dbReference type="Gene3D" id="3.20.20.70">
    <property type="entry name" value="Aldolase class I"/>
    <property type="match status" value="1"/>
</dbReference>
<dbReference type="RefSeq" id="WP_126523439.1">
    <property type="nucleotide sequence ID" value="NZ_RXNU01000026.1"/>
</dbReference>
<evidence type="ECO:0000256" key="1">
    <source>
        <dbReference type="ARBA" id="ARBA00023211"/>
    </source>
</evidence>
<evidence type="ECO:0000313" key="3">
    <source>
        <dbReference type="EMBL" id="RTR35970.1"/>
    </source>
</evidence>
<reference evidence="3 4" key="1">
    <citation type="submission" date="2018-12" db="EMBL/GenBank/DDBJ databases">
        <authorList>
            <person name="Yu L."/>
        </authorList>
    </citation>
    <scope>NUCLEOTIDE SEQUENCE [LARGE SCALE GENOMIC DNA]</scope>
    <source>
        <strain evidence="3 4">HAW-EB2</strain>
    </source>
</reference>
<dbReference type="InterPro" id="IPR050073">
    <property type="entry name" value="2-IPM_HCS-like"/>
</dbReference>
<dbReference type="Pfam" id="PF00682">
    <property type="entry name" value="HMGL-like"/>
    <property type="match status" value="1"/>
</dbReference>
<accession>A0A431WKI7</accession>
<feature type="domain" description="Pyruvate carboxyltransferase" evidence="2">
    <location>
        <begin position="4"/>
        <end position="264"/>
    </location>
</feature>
<dbReference type="PANTHER" id="PTHR10277:SF9">
    <property type="entry name" value="2-ISOPROPYLMALATE SYNTHASE 1, CHLOROPLASTIC-RELATED"/>
    <property type="match status" value="1"/>
</dbReference>
<protein>
    <submittedName>
        <fullName evidence="3">Pyruvate carboxyltransferase</fullName>
    </submittedName>
</protein>
<keyword evidence="3" id="KW-0670">Pyruvate</keyword>
<dbReference type="InterPro" id="IPR013785">
    <property type="entry name" value="Aldolase_TIM"/>
</dbReference>
<dbReference type="AlphaFoldDB" id="A0A431WKI7"/>
<dbReference type="PANTHER" id="PTHR10277">
    <property type="entry name" value="HOMOCITRATE SYNTHASE-RELATED"/>
    <property type="match status" value="1"/>
</dbReference>
<dbReference type="SUPFAM" id="SSF51569">
    <property type="entry name" value="Aldolase"/>
    <property type="match status" value="1"/>
</dbReference>